<dbReference type="RefSeq" id="WP_260420285.1">
    <property type="nucleotide sequence ID" value="NZ_JACHLK010000007.1"/>
</dbReference>
<evidence type="ECO:0000313" key="3">
    <source>
        <dbReference type="Proteomes" id="UP000575083"/>
    </source>
</evidence>
<accession>A0A7X0PG02</accession>
<dbReference type="EMBL" id="JACHLK010000007">
    <property type="protein sequence ID" value="MBB6561069.1"/>
    <property type="molecule type" value="Genomic_DNA"/>
</dbReference>
<keyword evidence="1" id="KW-0732">Signal</keyword>
<dbReference type="InterPro" id="IPR013783">
    <property type="entry name" value="Ig-like_fold"/>
</dbReference>
<evidence type="ECO:0000313" key="2">
    <source>
        <dbReference type="EMBL" id="MBB6561069.1"/>
    </source>
</evidence>
<evidence type="ECO:0000256" key="1">
    <source>
        <dbReference type="SAM" id="SignalP"/>
    </source>
</evidence>
<name>A0A7X0PG02_9BURK</name>
<keyword evidence="3" id="KW-1185">Reference proteome</keyword>
<dbReference type="Pfam" id="PF05345">
    <property type="entry name" value="He_PIG"/>
    <property type="match status" value="2"/>
</dbReference>
<reference evidence="2 3" key="1">
    <citation type="submission" date="2020-08" db="EMBL/GenBank/DDBJ databases">
        <title>Functional genomics of gut bacteria from endangered species of beetles.</title>
        <authorList>
            <person name="Carlos-Shanley C."/>
        </authorList>
    </citation>
    <scope>NUCLEOTIDE SEQUENCE [LARGE SCALE GENOMIC DNA]</scope>
    <source>
        <strain evidence="2 3">S00198</strain>
    </source>
</reference>
<organism evidence="2 3">
    <name type="scientific">Acidovorax soli</name>
    <dbReference type="NCBI Taxonomy" id="592050"/>
    <lineage>
        <taxon>Bacteria</taxon>
        <taxon>Pseudomonadati</taxon>
        <taxon>Pseudomonadota</taxon>
        <taxon>Betaproteobacteria</taxon>
        <taxon>Burkholderiales</taxon>
        <taxon>Comamonadaceae</taxon>
        <taxon>Acidovorax</taxon>
    </lineage>
</organism>
<gene>
    <name evidence="2" type="ORF">HNP48_003757</name>
</gene>
<dbReference type="AlphaFoldDB" id="A0A7X0PG02"/>
<sequence>MGKKMKKLWKALLLSSAALLAACGGGGGSGGESNLQYRITLTTAKSQLPINIGNYPAGAGAFAPYTTTLYVDARVGSNPIPGGEEIFGCNIVQGLDSGALYYLDGDDEHEDEDGNQLPFRSVVLGANSGGASFHFHASNQAGTARVVCSVTDPRDRKVYSASVDIVVGAATGKVGSVTGIVDAPGALLTRDTSTRLPYRNSIGLQAFVMDDANQPIPTPSAPNLQVSIRPIGPAAVGARLIQGNQSGSVLQVRTIGGVGLFSLSSGLNTGSIVLEYVTDRFDNDVTNGIQDPVTALEAVPVNNSVAQAPLSLPDLADQEAVVGLPFAAVFPIQGGVAPYTWSAIALPSGLAISNDGIVSGVPQGPGSYSGVITVVDAQGTKVSGNVKFTVAAGASVPNPLTVNGCVSNGTAVCSLPAGNVGEAYLYSLSVTGGNASDPVVWTFAPATLPAGLRGSSTGNNGVISGTPTASCNARFLVTATRGSVTVTQQVAVQIGANTAACP</sequence>
<dbReference type="Proteomes" id="UP000575083">
    <property type="component" value="Unassembled WGS sequence"/>
</dbReference>
<comment type="caution">
    <text evidence="2">The sequence shown here is derived from an EMBL/GenBank/DDBJ whole genome shotgun (WGS) entry which is preliminary data.</text>
</comment>
<proteinExistence type="predicted"/>
<dbReference type="Gene3D" id="2.60.40.10">
    <property type="entry name" value="Immunoglobulins"/>
    <property type="match status" value="2"/>
</dbReference>
<dbReference type="PROSITE" id="PS51257">
    <property type="entry name" value="PROKAR_LIPOPROTEIN"/>
    <property type="match status" value="1"/>
</dbReference>
<protein>
    <submittedName>
        <fullName evidence="2">Uncharacterized protein</fullName>
    </submittedName>
</protein>
<feature type="chain" id="PRO_5030926905" evidence="1">
    <location>
        <begin position="22"/>
        <end position="502"/>
    </location>
</feature>
<feature type="signal peptide" evidence="1">
    <location>
        <begin position="1"/>
        <end position="21"/>
    </location>
</feature>